<dbReference type="GO" id="GO:0008270">
    <property type="term" value="F:zinc ion binding"/>
    <property type="evidence" value="ECO:0007669"/>
    <property type="project" value="InterPro"/>
</dbReference>
<sequence>MTEESEPSNQEEMDELDEHLAFLSRKFSKLKFKRNLDVSKPFRKDSQTNKNFVERSKFKCFNCGMGCHIADECRKPKAEKSDRKFEPVDYKKKYFDLLKKKGRAFITQDYD</sequence>
<accession>A0AAD8MNN4</accession>
<organism evidence="1 2">
    <name type="scientific">Heracleum sosnowskyi</name>
    <dbReference type="NCBI Taxonomy" id="360622"/>
    <lineage>
        <taxon>Eukaryota</taxon>
        <taxon>Viridiplantae</taxon>
        <taxon>Streptophyta</taxon>
        <taxon>Embryophyta</taxon>
        <taxon>Tracheophyta</taxon>
        <taxon>Spermatophyta</taxon>
        <taxon>Magnoliopsida</taxon>
        <taxon>eudicotyledons</taxon>
        <taxon>Gunneridae</taxon>
        <taxon>Pentapetalae</taxon>
        <taxon>asterids</taxon>
        <taxon>campanulids</taxon>
        <taxon>Apiales</taxon>
        <taxon>Apiaceae</taxon>
        <taxon>Apioideae</taxon>
        <taxon>apioid superclade</taxon>
        <taxon>Tordylieae</taxon>
        <taxon>Tordyliinae</taxon>
        <taxon>Heracleum</taxon>
    </lineage>
</organism>
<evidence type="ECO:0000313" key="1">
    <source>
        <dbReference type="EMBL" id="KAK1379249.1"/>
    </source>
</evidence>
<dbReference type="AlphaFoldDB" id="A0AAD8MNN4"/>
<dbReference type="Proteomes" id="UP001237642">
    <property type="component" value="Unassembled WGS sequence"/>
</dbReference>
<protein>
    <recommendedName>
        <fullName evidence="3">CCHC-type domain-containing protein</fullName>
    </recommendedName>
</protein>
<reference evidence="1" key="2">
    <citation type="submission" date="2023-05" db="EMBL/GenBank/DDBJ databases">
        <authorList>
            <person name="Schelkunov M.I."/>
        </authorList>
    </citation>
    <scope>NUCLEOTIDE SEQUENCE</scope>
    <source>
        <strain evidence="1">Hsosn_3</strain>
        <tissue evidence="1">Leaf</tissue>
    </source>
</reference>
<evidence type="ECO:0000313" key="2">
    <source>
        <dbReference type="Proteomes" id="UP001237642"/>
    </source>
</evidence>
<dbReference type="GO" id="GO:0003676">
    <property type="term" value="F:nucleic acid binding"/>
    <property type="evidence" value="ECO:0007669"/>
    <property type="project" value="InterPro"/>
</dbReference>
<dbReference type="SUPFAM" id="SSF57756">
    <property type="entry name" value="Retrovirus zinc finger-like domains"/>
    <property type="match status" value="1"/>
</dbReference>
<gene>
    <name evidence="1" type="ORF">POM88_025993</name>
</gene>
<dbReference type="InterPro" id="IPR036875">
    <property type="entry name" value="Znf_CCHC_sf"/>
</dbReference>
<name>A0AAD8MNN4_9APIA</name>
<dbReference type="EMBL" id="JAUIZM010000006">
    <property type="protein sequence ID" value="KAK1379249.1"/>
    <property type="molecule type" value="Genomic_DNA"/>
</dbReference>
<reference evidence="1" key="1">
    <citation type="submission" date="2023-02" db="EMBL/GenBank/DDBJ databases">
        <title>Genome of toxic invasive species Heracleum sosnowskyi carries increased number of genes despite the absence of recent whole-genome duplications.</title>
        <authorList>
            <person name="Schelkunov M."/>
            <person name="Shtratnikova V."/>
            <person name="Makarenko M."/>
            <person name="Klepikova A."/>
            <person name="Omelchenko D."/>
            <person name="Novikova G."/>
            <person name="Obukhova E."/>
            <person name="Bogdanov V."/>
            <person name="Penin A."/>
            <person name="Logacheva M."/>
        </authorList>
    </citation>
    <scope>NUCLEOTIDE SEQUENCE</scope>
    <source>
        <strain evidence="1">Hsosn_3</strain>
        <tissue evidence="1">Leaf</tissue>
    </source>
</reference>
<dbReference type="Gene3D" id="4.10.60.10">
    <property type="entry name" value="Zinc finger, CCHC-type"/>
    <property type="match status" value="1"/>
</dbReference>
<comment type="caution">
    <text evidence="1">The sequence shown here is derived from an EMBL/GenBank/DDBJ whole genome shotgun (WGS) entry which is preliminary data.</text>
</comment>
<proteinExistence type="predicted"/>
<evidence type="ECO:0008006" key="3">
    <source>
        <dbReference type="Google" id="ProtNLM"/>
    </source>
</evidence>
<keyword evidence="2" id="KW-1185">Reference proteome</keyword>